<evidence type="ECO:0000313" key="3">
    <source>
        <dbReference type="RefSeq" id="XP_026286512.1"/>
    </source>
</evidence>
<dbReference type="PANTHER" id="PTHR22876:SF5">
    <property type="entry name" value="CHROMOSOME 9 OPEN READING FRAME 85"/>
    <property type="match status" value="1"/>
</dbReference>
<dbReference type="Pfam" id="PF10217">
    <property type="entry name" value="DUF2039"/>
    <property type="match status" value="1"/>
</dbReference>
<dbReference type="InterPro" id="IPR019351">
    <property type="entry name" value="DUF2039"/>
</dbReference>
<name>A0A6J1T0C9_FRAOC</name>
<sequence length="235" mass="27149">MSTRKGESTRKRAQKYQNTRAFKNDLYDKTVQTKVLNNLHISNVCARCKSILDWKIKYKKFKPLKAAATCTKCSQKCVKHAYHIMCKPCADKNGVCPKCGKKEELVEPEPTPEEQLKMDQEMQAMLKSLPERKRRTFLRFMEKGTKKDKDKKKKDKEYKGEDTRPGDSKEVEDEDEDKAKIGTQDLMAFLQRLKLSCKEGDGLDDLDDFDGFGDSDSDDFGSDDDDDDEEEEEEK</sequence>
<evidence type="ECO:0000313" key="2">
    <source>
        <dbReference type="Proteomes" id="UP000504606"/>
    </source>
</evidence>
<feature type="region of interest" description="Disordered" evidence="1">
    <location>
        <begin position="204"/>
        <end position="235"/>
    </location>
</feature>
<evidence type="ECO:0000256" key="1">
    <source>
        <dbReference type="SAM" id="MobiDB-lite"/>
    </source>
</evidence>
<dbReference type="GeneID" id="113212135"/>
<dbReference type="Proteomes" id="UP000504606">
    <property type="component" value="Unplaced"/>
</dbReference>
<feature type="region of interest" description="Disordered" evidence="1">
    <location>
        <begin position="144"/>
        <end position="185"/>
    </location>
</feature>
<dbReference type="KEGG" id="foc:113212135"/>
<proteinExistence type="predicted"/>
<accession>A0A6J1T0C9</accession>
<gene>
    <name evidence="3" type="primary">LOC113212135</name>
</gene>
<dbReference type="RefSeq" id="XP_026286512.1">
    <property type="nucleotide sequence ID" value="XM_026430727.2"/>
</dbReference>
<organism evidence="2 3">
    <name type="scientific">Frankliniella occidentalis</name>
    <name type="common">Western flower thrips</name>
    <name type="synonym">Euthrips occidentalis</name>
    <dbReference type="NCBI Taxonomy" id="133901"/>
    <lineage>
        <taxon>Eukaryota</taxon>
        <taxon>Metazoa</taxon>
        <taxon>Ecdysozoa</taxon>
        <taxon>Arthropoda</taxon>
        <taxon>Hexapoda</taxon>
        <taxon>Insecta</taxon>
        <taxon>Pterygota</taxon>
        <taxon>Neoptera</taxon>
        <taxon>Paraneoptera</taxon>
        <taxon>Thysanoptera</taxon>
        <taxon>Terebrantia</taxon>
        <taxon>Thripoidea</taxon>
        <taxon>Thripidae</taxon>
        <taxon>Frankliniella</taxon>
    </lineage>
</organism>
<feature type="compositionally biased region" description="Basic and acidic residues" evidence="1">
    <location>
        <begin position="155"/>
        <end position="169"/>
    </location>
</feature>
<dbReference type="AlphaFoldDB" id="A0A6J1T0C9"/>
<reference evidence="3" key="1">
    <citation type="submission" date="2025-08" db="UniProtKB">
        <authorList>
            <consortium name="RefSeq"/>
        </authorList>
    </citation>
    <scope>IDENTIFICATION</scope>
    <source>
        <tissue evidence="3">Whole organism</tissue>
    </source>
</reference>
<dbReference type="OrthoDB" id="250548at2759"/>
<keyword evidence="2" id="KW-1185">Reference proteome</keyword>
<dbReference type="PANTHER" id="PTHR22876">
    <property type="entry name" value="ZGC:101016"/>
    <property type="match status" value="1"/>
</dbReference>
<protein>
    <submittedName>
        <fullName evidence="3">Uncharacterized protein C9orf85 homolog isoform X1</fullName>
    </submittedName>
</protein>